<dbReference type="Pfam" id="PF14842">
    <property type="entry name" value="FliG_N"/>
    <property type="match status" value="1"/>
</dbReference>
<keyword evidence="14" id="KW-1185">Reference proteome</keyword>
<dbReference type="STRING" id="1391653.AKJ08_3414"/>
<dbReference type="PATRIC" id="fig|1391653.3.peg.3564"/>
<dbReference type="Gene3D" id="1.10.220.30">
    <property type="match status" value="3"/>
</dbReference>
<evidence type="ECO:0000256" key="7">
    <source>
        <dbReference type="ARBA" id="ARBA00022779"/>
    </source>
</evidence>
<dbReference type="InterPro" id="IPR023087">
    <property type="entry name" value="Flg_Motor_Flig_C"/>
</dbReference>
<dbReference type="Pfam" id="PF14841">
    <property type="entry name" value="FliG_M"/>
    <property type="match status" value="1"/>
</dbReference>
<keyword evidence="7" id="KW-0283">Flagellar rotation</keyword>
<evidence type="ECO:0000256" key="1">
    <source>
        <dbReference type="ARBA" id="ARBA00004117"/>
    </source>
</evidence>
<dbReference type="GO" id="GO:0006935">
    <property type="term" value="P:chemotaxis"/>
    <property type="evidence" value="ECO:0007669"/>
    <property type="project" value="UniProtKB-KW"/>
</dbReference>
<feature type="domain" description="Flagellar motor switch protein FliG middle" evidence="11">
    <location>
        <begin position="116"/>
        <end position="188"/>
    </location>
</feature>
<dbReference type="PRINTS" id="PR00954">
    <property type="entry name" value="FLGMOTORFLIG"/>
</dbReference>
<dbReference type="GO" id="GO:0071973">
    <property type="term" value="P:bacterial-type flagellum-dependent cell motility"/>
    <property type="evidence" value="ECO:0007669"/>
    <property type="project" value="InterPro"/>
</dbReference>
<accession>A0A0K1PHN8</accession>
<evidence type="ECO:0000259" key="11">
    <source>
        <dbReference type="Pfam" id="PF14841"/>
    </source>
</evidence>
<keyword evidence="13" id="KW-0969">Cilium</keyword>
<reference evidence="13 14" key="1">
    <citation type="submission" date="2015-08" db="EMBL/GenBank/DDBJ databases">
        <authorList>
            <person name="Babu N.S."/>
            <person name="Beckwith C.J."/>
            <person name="Beseler K.G."/>
            <person name="Brison A."/>
            <person name="Carone J.V."/>
            <person name="Caskin T.P."/>
            <person name="Diamond M."/>
            <person name="Durham M.E."/>
            <person name="Foxe J.M."/>
            <person name="Go M."/>
            <person name="Henderson B.A."/>
            <person name="Jones I.B."/>
            <person name="McGettigan J.A."/>
            <person name="Micheletti S.J."/>
            <person name="Nasrallah M.E."/>
            <person name="Ortiz D."/>
            <person name="Piller C.R."/>
            <person name="Privatt S.R."/>
            <person name="Schneider S.L."/>
            <person name="Sharp S."/>
            <person name="Smith T.C."/>
            <person name="Stanton J.D."/>
            <person name="Ullery H.E."/>
            <person name="Wilson R.J."/>
            <person name="Serrano M.G."/>
            <person name="Buck G."/>
            <person name="Lee V."/>
            <person name="Wang Y."/>
            <person name="Carvalho R."/>
            <person name="Voegtly L."/>
            <person name="Shi R."/>
            <person name="Duckworth R."/>
            <person name="Johnson A."/>
            <person name="Loviza R."/>
            <person name="Walstead R."/>
            <person name="Shah Z."/>
            <person name="Kiflezghi M."/>
            <person name="Wade K."/>
            <person name="Ball S.L."/>
            <person name="Bradley K.W."/>
            <person name="Asai D.J."/>
            <person name="Bowman C.A."/>
            <person name="Russell D.A."/>
            <person name="Pope W.H."/>
            <person name="Jacobs-Sera D."/>
            <person name="Hendrix R.W."/>
            <person name="Hatfull G.F."/>
        </authorList>
    </citation>
    <scope>NUCLEOTIDE SEQUENCE [LARGE SCALE GENOMIC DNA]</scope>
    <source>
        <strain evidence="13 14">DSM 27710</strain>
    </source>
</reference>
<dbReference type="AlphaFoldDB" id="A0A0K1PHN8"/>
<keyword evidence="9" id="KW-0975">Bacterial flagellum</keyword>
<proteinExistence type="inferred from homology"/>
<evidence type="ECO:0000256" key="2">
    <source>
        <dbReference type="ARBA" id="ARBA00004413"/>
    </source>
</evidence>
<evidence type="ECO:0000256" key="9">
    <source>
        <dbReference type="ARBA" id="ARBA00023143"/>
    </source>
</evidence>
<dbReference type="Pfam" id="PF01706">
    <property type="entry name" value="FliG_C"/>
    <property type="match status" value="1"/>
</dbReference>
<evidence type="ECO:0000256" key="5">
    <source>
        <dbReference type="ARBA" id="ARBA00022475"/>
    </source>
</evidence>
<feature type="domain" description="Flagellar motor switch protein FliG C-terminal" evidence="10">
    <location>
        <begin position="219"/>
        <end position="325"/>
    </location>
</feature>
<dbReference type="InterPro" id="IPR000090">
    <property type="entry name" value="Flg_Motor_Flig"/>
</dbReference>
<dbReference type="PIRSF" id="PIRSF003161">
    <property type="entry name" value="FliG"/>
    <property type="match status" value="1"/>
</dbReference>
<keyword evidence="6" id="KW-0145">Chemotaxis</keyword>
<evidence type="ECO:0000256" key="8">
    <source>
        <dbReference type="ARBA" id="ARBA00023136"/>
    </source>
</evidence>
<organism evidence="13 14">
    <name type="scientific">Vulgatibacter incomptus</name>
    <dbReference type="NCBI Taxonomy" id="1391653"/>
    <lineage>
        <taxon>Bacteria</taxon>
        <taxon>Pseudomonadati</taxon>
        <taxon>Myxococcota</taxon>
        <taxon>Myxococcia</taxon>
        <taxon>Myxococcales</taxon>
        <taxon>Cystobacterineae</taxon>
        <taxon>Vulgatibacteraceae</taxon>
        <taxon>Vulgatibacter</taxon>
    </lineage>
</organism>
<dbReference type="RefSeq" id="WP_240475389.1">
    <property type="nucleotide sequence ID" value="NZ_CP012332.1"/>
</dbReference>
<gene>
    <name evidence="13" type="ORF">AKJ08_3414</name>
</gene>
<dbReference type="GO" id="GO:0009425">
    <property type="term" value="C:bacterial-type flagellum basal body"/>
    <property type="evidence" value="ECO:0007669"/>
    <property type="project" value="UniProtKB-SubCell"/>
</dbReference>
<comment type="similarity">
    <text evidence="3">Belongs to the FliG family.</text>
</comment>
<keyword evidence="8" id="KW-0472">Membrane</keyword>
<feature type="domain" description="Flagellar motor switch protein FliG N-terminal" evidence="12">
    <location>
        <begin position="6"/>
        <end position="97"/>
    </location>
</feature>
<dbReference type="KEGG" id="vin:AKJ08_3414"/>
<dbReference type="PANTHER" id="PTHR30534">
    <property type="entry name" value="FLAGELLAR MOTOR SWITCH PROTEIN FLIG"/>
    <property type="match status" value="1"/>
</dbReference>
<keyword evidence="13" id="KW-0966">Cell projection</keyword>
<dbReference type="Proteomes" id="UP000055590">
    <property type="component" value="Chromosome"/>
</dbReference>
<evidence type="ECO:0000259" key="12">
    <source>
        <dbReference type="Pfam" id="PF14842"/>
    </source>
</evidence>
<name>A0A0K1PHN8_9BACT</name>
<dbReference type="EMBL" id="CP012332">
    <property type="protein sequence ID" value="AKU93027.1"/>
    <property type="molecule type" value="Genomic_DNA"/>
</dbReference>
<evidence type="ECO:0000259" key="10">
    <source>
        <dbReference type="Pfam" id="PF01706"/>
    </source>
</evidence>
<evidence type="ECO:0000256" key="6">
    <source>
        <dbReference type="ARBA" id="ARBA00022500"/>
    </source>
</evidence>
<dbReference type="SUPFAM" id="SSF48029">
    <property type="entry name" value="FliG"/>
    <property type="match status" value="2"/>
</dbReference>
<evidence type="ECO:0000256" key="4">
    <source>
        <dbReference type="ARBA" id="ARBA00021870"/>
    </source>
</evidence>
<sequence>MSESGTGARRAAALLLGLGRESAEDVVRLLGEEEVRKIALGAKELRRGQTNEVPDALRSFVASMENVGGEVQAGEELLRELTERAHGPELARRAFERGALPREPNDPLAPIGDADPEALAMILVREHPQTVALVLGSLPPEKAADTMDHLPDEMRSQVIRRMATVDSVSPEVLAEVARALTAELSAAASGGMRRVDGKHAALEILRRTPGARQSELVAEIERIDASLAAELRGKLFTFEDLSSLGDRDIQTLLKDVDIGRLAVALKGATRALVEKFVRNLSARAGQMLADDLEAKGPVRLSVVEEAQAEIVQLTRDLADQGRITIVSASDAMV</sequence>
<dbReference type="GO" id="GO:0005886">
    <property type="term" value="C:plasma membrane"/>
    <property type="evidence" value="ECO:0007669"/>
    <property type="project" value="UniProtKB-SubCell"/>
</dbReference>
<evidence type="ECO:0000313" key="14">
    <source>
        <dbReference type="Proteomes" id="UP000055590"/>
    </source>
</evidence>
<dbReference type="InterPro" id="IPR032779">
    <property type="entry name" value="FliG_M"/>
</dbReference>
<keyword evidence="13" id="KW-0282">Flagellum</keyword>
<evidence type="ECO:0000313" key="13">
    <source>
        <dbReference type="EMBL" id="AKU93027.1"/>
    </source>
</evidence>
<protein>
    <recommendedName>
        <fullName evidence="4">Flagellar motor switch protein FliG</fullName>
    </recommendedName>
</protein>
<dbReference type="NCBIfam" id="TIGR00207">
    <property type="entry name" value="fliG"/>
    <property type="match status" value="1"/>
</dbReference>
<dbReference type="PANTHER" id="PTHR30534:SF0">
    <property type="entry name" value="FLAGELLAR MOTOR SWITCH PROTEIN FLIG"/>
    <property type="match status" value="1"/>
</dbReference>
<keyword evidence="5" id="KW-1003">Cell membrane</keyword>
<dbReference type="InterPro" id="IPR028263">
    <property type="entry name" value="FliG_N"/>
</dbReference>
<comment type="subcellular location">
    <subcellularLocation>
        <location evidence="1">Bacterial flagellum basal body</location>
    </subcellularLocation>
    <subcellularLocation>
        <location evidence="2">Cell membrane</location>
        <topology evidence="2">Peripheral membrane protein</topology>
        <orientation evidence="2">Cytoplasmic side</orientation>
    </subcellularLocation>
</comment>
<dbReference type="GO" id="GO:0003774">
    <property type="term" value="F:cytoskeletal motor activity"/>
    <property type="evidence" value="ECO:0007669"/>
    <property type="project" value="InterPro"/>
</dbReference>
<dbReference type="InterPro" id="IPR011002">
    <property type="entry name" value="FliG_a-hlx"/>
</dbReference>
<evidence type="ECO:0000256" key="3">
    <source>
        <dbReference type="ARBA" id="ARBA00010299"/>
    </source>
</evidence>